<dbReference type="InterPro" id="IPR003593">
    <property type="entry name" value="AAA+_ATPase"/>
</dbReference>
<accession>A0A5B9EB74</accession>
<evidence type="ECO:0000256" key="8">
    <source>
        <dbReference type="ARBA" id="ARBA00023136"/>
    </source>
</evidence>
<evidence type="ECO:0000313" key="12">
    <source>
        <dbReference type="EMBL" id="QEE28415.1"/>
    </source>
</evidence>
<dbReference type="Pfam" id="PF00664">
    <property type="entry name" value="ABC_membrane"/>
    <property type="match status" value="1"/>
</dbReference>
<dbReference type="InterPro" id="IPR017871">
    <property type="entry name" value="ABC_transporter-like_CS"/>
</dbReference>
<dbReference type="SMART" id="SM00382">
    <property type="entry name" value="AAA"/>
    <property type="match status" value="1"/>
</dbReference>
<reference evidence="12 13" key="1">
    <citation type="submission" date="2019-08" db="EMBL/GenBank/DDBJ databases">
        <title>Complete genome sequence of Terriglobus albidus strain ORNL.</title>
        <authorList>
            <person name="Podar M."/>
        </authorList>
    </citation>
    <scope>NUCLEOTIDE SEQUENCE [LARGE SCALE GENOMIC DNA]</scope>
    <source>
        <strain evidence="12 13">ORNL</strain>
    </source>
</reference>
<evidence type="ECO:0000259" key="11">
    <source>
        <dbReference type="PROSITE" id="PS50929"/>
    </source>
</evidence>
<dbReference type="Proteomes" id="UP000321820">
    <property type="component" value="Chromosome"/>
</dbReference>
<dbReference type="OrthoDB" id="9762778at2"/>
<organism evidence="12 13">
    <name type="scientific">Terriglobus albidus</name>
    <dbReference type="NCBI Taxonomy" id="1592106"/>
    <lineage>
        <taxon>Bacteria</taxon>
        <taxon>Pseudomonadati</taxon>
        <taxon>Acidobacteriota</taxon>
        <taxon>Terriglobia</taxon>
        <taxon>Terriglobales</taxon>
        <taxon>Acidobacteriaceae</taxon>
        <taxon>Terriglobus</taxon>
    </lineage>
</organism>
<keyword evidence="3" id="KW-1003">Cell membrane</keyword>
<dbReference type="AlphaFoldDB" id="A0A5B9EB74"/>
<feature type="transmembrane region" description="Helical" evidence="9">
    <location>
        <begin position="144"/>
        <end position="164"/>
    </location>
</feature>
<keyword evidence="13" id="KW-1185">Reference proteome</keyword>
<dbReference type="InterPro" id="IPR027417">
    <property type="entry name" value="P-loop_NTPase"/>
</dbReference>
<dbReference type="InterPro" id="IPR011527">
    <property type="entry name" value="ABC1_TM_dom"/>
</dbReference>
<evidence type="ECO:0000259" key="10">
    <source>
        <dbReference type="PROSITE" id="PS50893"/>
    </source>
</evidence>
<keyword evidence="5" id="KW-0547">Nucleotide-binding</keyword>
<feature type="transmembrane region" description="Helical" evidence="9">
    <location>
        <begin position="251"/>
        <end position="271"/>
    </location>
</feature>
<protein>
    <submittedName>
        <fullName evidence="12">ABC transporter ATP-binding protein</fullName>
    </submittedName>
</protein>
<dbReference type="SUPFAM" id="SSF90123">
    <property type="entry name" value="ABC transporter transmembrane region"/>
    <property type="match status" value="1"/>
</dbReference>
<name>A0A5B9EB74_9BACT</name>
<dbReference type="InterPro" id="IPR039421">
    <property type="entry name" value="Type_1_exporter"/>
</dbReference>
<keyword evidence="4 9" id="KW-0812">Transmembrane</keyword>
<evidence type="ECO:0000256" key="1">
    <source>
        <dbReference type="ARBA" id="ARBA00004651"/>
    </source>
</evidence>
<dbReference type="GO" id="GO:0005886">
    <property type="term" value="C:plasma membrane"/>
    <property type="evidence" value="ECO:0007669"/>
    <property type="project" value="UniProtKB-SubCell"/>
</dbReference>
<dbReference type="PANTHER" id="PTHR43394">
    <property type="entry name" value="ATP-DEPENDENT PERMEASE MDL1, MITOCHONDRIAL"/>
    <property type="match status" value="1"/>
</dbReference>
<dbReference type="Gene3D" id="3.40.50.300">
    <property type="entry name" value="P-loop containing nucleotide triphosphate hydrolases"/>
    <property type="match status" value="1"/>
</dbReference>
<keyword evidence="2" id="KW-0813">Transport</keyword>
<comment type="subcellular location">
    <subcellularLocation>
        <location evidence="1">Cell membrane</location>
        <topology evidence="1">Multi-pass membrane protein</topology>
    </subcellularLocation>
</comment>
<feature type="domain" description="ABC transmembrane type-1" evidence="11">
    <location>
        <begin position="30"/>
        <end position="306"/>
    </location>
</feature>
<dbReference type="EMBL" id="CP042806">
    <property type="protein sequence ID" value="QEE28415.1"/>
    <property type="molecule type" value="Genomic_DNA"/>
</dbReference>
<dbReference type="InterPro" id="IPR003439">
    <property type="entry name" value="ABC_transporter-like_ATP-bd"/>
</dbReference>
<evidence type="ECO:0000313" key="13">
    <source>
        <dbReference type="Proteomes" id="UP000321820"/>
    </source>
</evidence>
<evidence type="ECO:0000256" key="2">
    <source>
        <dbReference type="ARBA" id="ARBA00022448"/>
    </source>
</evidence>
<dbReference type="PANTHER" id="PTHR43394:SF1">
    <property type="entry name" value="ATP-BINDING CASSETTE SUB-FAMILY B MEMBER 10, MITOCHONDRIAL"/>
    <property type="match status" value="1"/>
</dbReference>
<evidence type="ECO:0000256" key="5">
    <source>
        <dbReference type="ARBA" id="ARBA00022741"/>
    </source>
</evidence>
<dbReference type="FunFam" id="3.40.50.300:FF:000299">
    <property type="entry name" value="ABC transporter ATP-binding protein/permease"/>
    <property type="match status" value="1"/>
</dbReference>
<gene>
    <name evidence="12" type="ORF">FTW19_10630</name>
</gene>
<keyword evidence="7 9" id="KW-1133">Transmembrane helix</keyword>
<dbReference type="KEGG" id="talb:FTW19_10630"/>
<evidence type="ECO:0000256" key="3">
    <source>
        <dbReference type="ARBA" id="ARBA00022475"/>
    </source>
</evidence>
<dbReference type="Gene3D" id="1.20.1560.10">
    <property type="entry name" value="ABC transporter type 1, transmembrane domain"/>
    <property type="match status" value="1"/>
</dbReference>
<feature type="transmembrane region" description="Helical" evidence="9">
    <location>
        <begin position="65"/>
        <end position="92"/>
    </location>
</feature>
<feature type="transmembrane region" description="Helical" evidence="9">
    <location>
        <begin position="21"/>
        <end position="45"/>
    </location>
</feature>
<dbReference type="InterPro" id="IPR036640">
    <property type="entry name" value="ABC1_TM_sf"/>
</dbReference>
<evidence type="ECO:0000256" key="6">
    <source>
        <dbReference type="ARBA" id="ARBA00022840"/>
    </source>
</evidence>
<keyword evidence="8 9" id="KW-0472">Membrane</keyword>
<dbReference type="PROSITE" id="PS00211">
    <property type="entry name" value="ABC_TRANSPORTER_1"/>
    <property type="match status" value="1"/>
</dbReference>
<feature type="domain" description="ABC transporter" evidence="10">
    <location>
        <begin position="346"/>
        <end position="580"/>
    </location>
</feature>
<dbReference type="SUPFAM" id="SSF52540">
    <property type="entry name" value="P-loop containing nucleoside triphosphate hydrolases"/>
    <property type="match status" value="1"/>
</dbReference>
<dbReference type="GO" id="GO:0015421">
    <property type="term" value="F:ABC-type oligopeptide transporter activity"/>
    <property type="evidence" value="ECO:0007669"/>
    <property type="project" value="TreeGrafter"/>
</dbReference>
<dbReference type="GO" id="GO:0005524">
    <property type="term" value="F:ATP binding"/>
    <property type="evidence" value="ECO:0007669"/>
    <property type="project" value="UniProtKB-KW"/>
</dbReference>
<dbReference type="CDD" id="cd07346">
    <property type="entry name" value="ABC_6TM_exporters"/>
    <property type="match status" value="1"/>
</dbReference>
<evidence type="ECO:0000256" key="4">
    <source>
        <dbReference type="ARBA" id="ARBA00022692"/>
    </source>
</evidence>
<dbReference type="PROSITE" id="PS50893">
    <property type="entry name" value="ABC_TRANSPORTER_2"/>
    <property type="match status" value="1"/>
</dbReference>
<proteinExistence type="predicted"/>
<evidence type="ECO:0000256" key="7">
    <source>
        <dbReference type="ARBA" id="ARBA00022989"/>
    </source>
</evidence>
<keyword evidence="6 12" id="KW-0067">ATP-binding</keyword>
<dbReference type="RefSeq" id="WP_147647605.1">
    <property type="nucleotide sequence ID" value="NZ_CP042806.1"/>
</dbReference>
<dbReference type="PROSITE" id="PS50929">
    <property type="entry name" value="ABC_TM1F"/>
    <property type="match status" value="1"/>
</dbReference>
<sequence>MDRSTLPAGKLFVQYGRALRYVRPYLGGLLGFIGLGLLSTALGLAQPFMSRYLVDKALLGRDLRALLVIAAAMIGAAVVSSTISFVSSYLYLRLSTRSLFDMRMDLYRHLQSLSPRFFSGRKLGDLVSRINNDIGEVQRVASDACLSLLSNVIFLIGSLAMMLWLSWQLTVVSVVLLPIAIIALRAYQGRLVLQSREIREKSSDLGSFLIESLLSLRLTVAVTAEEREAAKFRRLNDGFIQALLKSQVTSFLAGTVPSLILTVSTSVMFLYGGWFVFQGRLTLGSLLAFIAYQAKLMAPVQNLLTLHTNLLTGGVALERVFELLDVPADVADSELPVALPKSLGTVRFEAVSFSYKDAEVALDNLSFTLPKGSLTVLVGKSGSGKSTMADLLLRLHDPQSGAITVDGVDLRSIRLKELRERIAIVEQTPFLLHASLRENIAYGRPEAGFDRIRECARAAQIDDFIMGLPEGYETLVGERGATLSAGERQRVAIARALLRDPELLILDEPTASLDPLSEALVTTALAEVAKGRTTLLITHRQALIEQAYQVIVVQGGRIVECGTPEGLMQDGGYLAAHRKGYIDLSGVSVDEAVLV</sequence>
<dbReference type="GO" id="GO:0016887">
    <property type="term" value="F:ATP hydrolysis activity"/>
    <property type="evidence" value="ECO:0007669"/>
    <property type="project" value="InterPro"/>
</dbReference>
<dbReference type="Pfam" id="PF00005">
    <property type="entry name" value="ABC_tran"/>
    <property type="match status" value="1"/>
</dbReference>
<feature type="transmembrane region" description="Helical" evidence="9">
    <location>
        <begin position="170"/>
        <end position="187"/>
    </location>
</feature>
<evidence type="ECO:0000256" key="9">
    <source>
        <dbReference type="SAM" id="Phobius"/>
    </source>
</evidence>